<keyword evidence="7" id="KW-0413">Isomerase</keyword>
<evidence type="ECO:0000256" key="10">
    <source>
        <dbReference type="ARBA" id="ARBA00048988"/>
    </source>
</evidence>
<proteinExistence type="evidence at transcript level"/>
<dbReference type="GO" id="GO:0003677">
    <property type="term" value="F:DNA binding"/>
    <property type="evidence" value="ECO:0007669"/>
    <property type="project" value="UniProtKB-KW"/>
</dbReference>
<dbReference type="Pfam" id="PF13361">
    <property type="entry name" value="UvrD_C"/>
    <property type="match status" value="2"/>
</dbReference>
<comment type="catalytic activity">
    <reaction evidence="8">
        <text>Couples ATP hydrolysis with the unwinding of duplex DNA by translocating in the 3'-5' direction.</text>
        <dbReference type="EC" id="5.6.2.4"/>
    </reaction>
</comment>
<evidence type="ECO:0000259" key="14">
    <source>
        <dbReference type="PROSITE" id="PS51217"/>
    </source>
</evidence>
<evidence type="ECO:0000256" key="1">
    <source>
        <dbReference type="ARBA" id="ARBA00009922"/>
    </source>
</evidence>
<dbReference type="AlphaFoldDB" id="A0A516AGM6"/>
<feature type="compositionally biased region" description="Basic and acidic residues" evidence="12">
    <location>
        <begin position="647"/>
        <end position="670"/>
    </location>
</feature>
<evidence type="ECO:0000256" key="7">
    <source>
        <dbReference type="ARBA" id="ARBA00023235"/>
    </source>
</evidence>
<feature type="compositionally biased region" description="Basic and acidic residues" evidence="12">
    <location>
        <begin position="681"/>
        <end position="692"/>
    </location>
</feature>
<dbReference type="InterPro" id="IPR013986">
    <property type="entry name" value="DExx_box_DNA_helicase_dom_sf"/>
</dbReference>
<reference evidence="15" key="1">
    <citation type="journal article" date="2019" name="Microorganisms">
        <title>DNA Damage Response Pathways in Dinoflagellates.</title>
        <authorList>
            <person name="Li C."/>
            <person name="Wong J."/>
        </authorList>
    </citation>
    <scope>NUCLEOTIDE SEQUENCE</scope>
</reference>
<keyword evidence="2 11" id="KW-0547">Nucleotide-binding</keyword>
<dbReference type="GO" id="GO:0005524">
    <property type="term" value="F:ATP binding"/>
    <property type="evidence" value="ECO:0007669"/>
    <property type="project" value="UniProtKB-UniRule"/>
</dbReference>
<evidence type="ECO:0000259" key="13">
    <source>
        <dbReference type="PROSITE" id="PS51198"/>
    </source>
</evidence>
<feature type="binding site" evidence="11">
    <location>
        <begin position="68"/>
        <end position="75"/>
    </location>
    <ligand>
        <name>ATP</name>
        <dbReference type="ChEBI" id="CHEBI:30616"/>
    </ligand>
</feature>
<dbReference type="GO" id="GO:0043138">
    <property type="term" value="F:3'-5' DNA helicase activity"/>
    <property type="evidence" value="ECO:0007669"/>
    <property type="project" value="UniProtKB-EC"/>
</dbReference>
<dbReference type="PANTHER" id="PTHR11070:SF2">
    <property type="entry name" value="ATP-DEPENDENT DNA HELICASE SRS2"/>
    <property type="match status" value="1"/>
</dbReference>
<dbReference type="GO" id="GO:0000725">
    <property type="term" value="P:recombinational repair"/>
    <property type="evidence" value="ECO:0007669"/>
    <property type="project" value="TreeGrafter"/>
</dbReference>
<evidence type="ECO:0000256" key="3">
    <source>
        <dbReference type="ARBA" id="ARBA00022801"/>
    </source>
</evidence>
<organism evidence="15">
    <name type="scientific">Crypthecodinium cohnii</name>
    <name type="common">Dinoflagellate</name>
    <name type="synonym">Glenodinium cohnii</name>
    <dbReference type="NCBI Taxonomy" id="2866"/>
    <lineage>
        <taxon>Eukaryota</taxon>
        <taxon>Sar</taxon>
        <taxon>Alveolata</taxon>
        <taxon>Dinophyceae</taxon>
        <taxon>Gonyaulacales</taxon>
        <taxon>Crypthecodiniaceae</taxon>
        <taxon>Crypthecodinium</taxon>
    </lineage>
</organism>
<sequence>MLGSSVSLSSPPGLVSGAPATATQPMPVPGPPQCQGEQEPVPEALQGLTESQLQAATFPMDRSLLVIACAGSGKTKTLVARATWLLRSKAVSAASRLLLLSFSRSACGELKQRLRAGGSAAVRGVKVSTFHGFGLELLQAHRVALAKSGNFPQFSMQLGAQGIPTEEAAAGKDPKKHGDDEHEVPELCIISDSEQRQFVEAALASLAETDEASWRFRNPLPNVASALRFVQRAKARLAVSKAAPSGASRQPSRGPLTKVLEAYEAMLAKAGLLDFADLITLGAKALRECPAIKEAMRGSLDVIIVDEFQDTSEAQLSFLRALAAATGAKVTAVGDPRQRIFSFQGSSHEQFDSFEKEFSAERVSLQENFRSTGNICRFSSQVLDDAGGLQQEEIIARYGTGSGSPVEVVTCRTTSCEFYHIAAEVVNAKLNNECEWRDMAILCRTGATVRALAKILRSADVPVVLAGVDHYSKKEVEEAFVMCQLALRPTDERLLRRGLAATRAASSPLLNMLLAIVQTGLRPPSLPRVDNVDEDVTTGVGRSLLNHKSRRKRFLEGPVLSLEVLAREMKSAIFPKKRGRKFERSLRSALLLTGVPFEEGKDVYWPAPRNEVCRCGVKRQPASNQPTDLQAPKHEKDTVQEGQETGSSRERLQEGDTPRHGSERDHEKQPRAVPSSPGAVEEAKKAQARTEGDGVGTCPAARCLCLHCGGVIINKTRAEDAASQAQDICSVCGEEVNADDPRCSSCKRAQHLLPQQEACNGIPEARRPLKNCKSWLCGDCYPSFAKLWLRQWLSTGYPNRNGPRTLSATVRKLSQDGSPAELPHETLWSLLSALAVLKKAPPWMEVKAWKGIRRFVRQVRRLEEKAKAVRLPEFISQVLAVLPRSRRYRGFFYRKDDPRGEQRQDRNAMPSLEAALKMEAEFYLQEIQSTDSTFESSTRTWRREGDTAVAQLHQFLERLKLGEESGLMPFAETAAGSGTAEAQRGRNAVTISTAHAAKGQQWSRVFVAQFNEEVGFPLYSSSSGLRVAELKEEQRLAYVATSRARDRLVVSYSCEAEDARCFPQRSRFLPLQPELRAHSILREVSWCRQEELRLSAARLRGSSLVRLEGPSTHWQHFTANPAKPAMREGQSRWKRKTPNPRPGPSKRPRPLQP</sequence>
<keyword evidence="6" id="KW-0238">DNA-binding</keyword>
<dbReference type="Gene3D" id="1.10.486.10">
    <property type="entry name" value="PCRA, domain 4"/>
    <property type="match status" value="2"/>
</dbReference>
<dbReference type="InterPro" id="IPR000212">
    <property type="entry name" value="DNA_helicase_UvrD/REP"/>
</dbReference>
<dbReference type="InterPro" id="IPR027417">
    <property type="entry name" value="P-loop_NTPase"/>
</dbReference>
<dbReference type="EMBL" id="MN126003">
    <property type="protein sequence ID" value="QDO16470.1"/>
    <property type="molecule type" value="mRNA"/>
</dbReference>
<dbReference type="InterPro" id="IPR014016">
    <property type="entry name" value="UvrD-like_ATP-bd"/>
</dbReference>
<dbReference type="EC" id="5.6.2.4" evidence="9"/>
<keyword evidence="5 11" id="KW-0067">ATP-binding</keyword>
<feature type="compositionally biased region" description="Low complexity" evidence="12">
    <location>
        <begin position="1"/>
        <end position="20"/>
    </location>
</feature>
<evidence type="ECO:0000256" key="2">
    <source>
        <dbReference type="ARBA" id="ARBA00022741"/>
    </source>
</evidence>
<evidence type="ECO:0000256" key="9">
    <source>
        <dbReference type="ARBA" id="ARBA00034808"/>
    </source>
</evidence>
<evidence type="ECO:0000256" key="5">
    <source>
        <dbReference type="ARBA" id="ARBA00022840"/>
    </source>
</evidence>
<dbReference type="InterPro" id="IPR014017">
    <property type="entry name" value="DNA_helicase_UvrD-like_C"/>
</dbReference>
<dbReference type="PROSITE" id="PS51217">
    <property type="entry name" value="UVRD_HELICASE_CTER"/>
    <property type="match status" value="1"/>
</dbReference>
<name>A0A516AGM6_CRYCO</name>
<feature type="region of interest" description="Disordered" evidence="12">
    <location>
        <begin position="1114"/>
        <end position="1153"/>
    </location>
</feature>
<evidence type="ECO:0000256" key="6">
    <source>
        <dbReference type="ARBA" id="ARBA00023125"/>
    </source>
</evidence>
<accession>A0A516AGM6</accession>
<evidence type="ECO:0000313" key="15">
    <source>
        <dbReference type="EMBL" id="QDO16470.1"/>
    </source>
</evidence>
<dbReference type="CDD" id="cd15489">
    <property type="entry name" value="PHD_SF"/>
    <property type="match status" value="1"/>
</dbReference>
<dbReference type="Pfam" id="PF00580">
    <property type="entry name" value="UvrD-helicase"/>
    <property type="match status" value="1"/>
</dbReference>
<protein>
    <recommendedName>
        <fullName evidence="9">DNA 3'-5' helicase</fullName>
        <ecNumber evidence="9">5.6.2.4</ecNumber>
    </recommendedName>
</protein>
<evidence type="ECO:0000256" key="11">
    <source>
        <dbReference type="PROSITE-ProRule" id="PRU00560"/>
    </source>
</evidence>
<evidence type="ECO:0000256" key="12">
    <source>
        <dbReference type="SAM" id="MobiDB-lite"/>
    </source>
</evidence>
<comment type="catalytic activity">
    <reaction evidence="10">
        <text>ATP + H2O = ADP + phosphate + H(+)</text>
        <dbReference type="Rhea" id="RHEA:13065"/>
        <dbReference type="ChEBI" id="CHEBI:15377"/>
        <dbReference type="ChEBI" id="CHEBI:15378"/>
        <dbReference type="ChEBI" id="CHEBI:30616"/>
        <dbReference type="ChEBI" id="CHEBI:43474"/>
        <dbReference type="ChEBI" id="CHEBI:456216"/>
        <dbReference type="EC" id="5.6.2.4"/>
    </reaction>
</comment>
<evidence type="ECO:0000256" key="4">
    <source>
        <dbReference type="ARBA" id="ARBA00022806"/>
    </source>
</evidence>
<feature type="region of interest" description="Disordered" evidence="12">
    <location>
        <begin position="1"/>
        <end position="39"/>
    </location>
</feature>
<keyword evidence="4 11" id="KW-0347">Helicase</keyword>
<dbReference type="GO" id="GO:0016787">
    <property type="term" value="F:hydrolase activity"/>
    <property type="evidence" value="ECO:0007669"/>
    <property type="project" value="UniProtKB-UniRule"/>
</dbReference>
<dbReference type="PANTHER" id="PTHR11070">
    <property type="entry name" value="UVRD / RECB / PCRA DNA HELICASE FAMILY MEMBER"/>
    <property type="match status" value="1"/>
</dbReference>
<feature type="region of interest" description="Disordered" evidence="12">
    <location>
        <begin position="619"/>
        <end position="694"/>
    </location>
</feature>
<dbReference type="PROSITE" id="PS51198">
    <property type="entry name" value="UVRD_HELICASE_ATP_BIND"/>
    <property type="match status" value="1"/>
</dbReference>
<dbReference type="Gene3D" id="1.10.10.160">
    <property type="match status" value="1"/>
</dbReference>
<feature type="compositionally biased region" description="Basic residues" evidence="12">
    <location>
        <begin position="1132"/>
        <end position="1153"/>
    </location>
</feature>
<dbReference type="SUPFAM" id="SSF52540">
    <property type="entry name" value="P-loop containing nucleoside triphosphate hydrolases"/>
    <property type="match status" value="1"/>
</dbReference>
<feature type="domain" description="UvrD-like helicase ATP-binding" evidence="13">
    <location>
        <begin position="47"/>
        <end position="372"/>
    </location>
</feature>
<dbReference type="CDD" id="cd17932">
    <property type="entry name" value="DEXQc_UvrD"/>
    <property type="match status" value="1"/>
</dbReference>
<feature type="domain" description="UvrD-like helicase C-terminal" evidence="14">
    <location>
        <begin position="373"/>
        <end position="999"/>
    </location>
</feature>
<comment type="similarity">
    <text evidence="1">Belongs to the helicase family. UvrD subfamily.</text>
</comment>
<keyword evidence="3 11" id="KW-0378">Hydrolase</keyword>
<dbReference type="Gene3D" id="3.40.50.300">
    <property type="entry name" value="P-loop containing nucleotide triphosphate hydrolases"/>
    <property type="match status" value="3"/>
</dbReference>
<evidence type="ECO:0000256" key="8">
    <source>
        <dbReference type="ARBA" id="ARBA00034617"/>
    </source>
</evidence>